<feature type="compositionally biased region" description="Basic residues" evidence="1">
    <location>
        <begin position="104"/>
        <end position="116"/>
    </location>
</feature>
<reference evidence="2 3" key="1">
    <citation type="journal article" date="2012" name="Genome Biol.">
        <title>Genome and low-iron response of an oceanic diatom adapted to chronic iron limitation.</title>
        <authorList>
            <person name="Lommer M."/>
            <person name="Specht M."/>
            <person name="Roy A.S."/>
            <person name="Kraemer L."/>
            <person name="Andreson R."/>
            <person name="Gutowska M.A."/>
            <person name="Wolf J."/>
            <person name="Bergner S.V."/>
            <person name="Schilhabel M.B."/>
            <person name="Klostermeier U.C."/>
            <person name="Beiko R.G."/>
            <person name="Rosenstiel P."/>
            <person name="Hippler M."/>
            <person name="Laroche J."/>
        </authorList>
    </citation>
    <scope>NUCLEOTIDE SEQUENCE [LARGE SCALE GENOMIC DNA]</scope>
    <source>
        <strain evidence="2 3">CCMP1005</strain>
    </source>
</reference>
<comment type="caution">
    <text evidence="2">The sequence shown here is derived from an EMBL/GenBank/DDBJ whole genome shotgun (WGS) entry which is preliminary data.</text>
</comment>
<evidence type="ECO:0000313" key="2">
    <source>
        <dbReference type="EMBL" id="EJK65228.1"/>
    </source>
</evidence>
<accession>K0SGI6</accession>
<dbReference type="AlphaFoldDB" id="K0SGI6"/>
<name>K0SGI6_THAOC</name>
<dbReference type="EMBL" id="AGNL01016152">
    <property type="protein sequence ID" value="EJK65228.1"/>
    <property type="molecule type" value="Genomic_DNA"/>
</dbReference>
<feature type="compositionally biased region" description="Polar residues" evidence="1">
    <location>
        <begin position="94"/>
        <end position="103"/>
    </location>
</feature>
<evidence type="ECO:0000256" key="1">
    <source>
        <dbReference type="SAM" id="MobiDB-lite"/>
    </source>
</evidence>
<dbReference type="Proteomes" id="UP000266841">
    <property type="component" value="Unassembled WGS sequence"/>
</dbReference>
<protein>
    <submittedName>
        <fullName evidence="2">Uncharacterized protein</fullName>
    </submittedName>
</protein>
<dbReference type="eggNOG" id="ENOG502SC5Q">
    <property type="taxonomic scope" value="Eukaryota"/>
</dbReference>
<evidence type="ECO:0000313" key="3">
    <source>
        <dbReference type="Proteomes" id="UP000266841"/>
    </source>
</evidence>
<gene>
    <name evidence="2" type="ORF">THAOC_13941</name>
</gene>
<feature type="region of interest" description="Disordered" evidence="1">
    <location>
        <begin position="88"/>
        <end position="129"/>
    </location>
</feature>
<proteinExistence type="predicted"/>
<organism evidence="2 3">
    <name type="scientific">Thalassiosira oceanica</name>
    <name type="common">Marine diatom</name>
    <dbReference type="NCBI Taxonomy" id="159749"/>
    <lineage>
        <taxon>Eukaryota</taxon>
        <taxon>Sar</taxon>
        <taxon>Stramenopiles</taxon>
        <taxon>Ochrophyta</taxon>
        <taxon>Bacillariophyta</taxon>
        <taxon>Coscinodiscophyceae</taxon>
        <taxon>Thalassiosirophycidae</taxon>
        <taxon>Thalassiosirales</taxon>
        <taxon>Thalassiosiraceae</taxon>
        <taxon>Thalassiosira</taxon>
    </lineage>
</organism>
<sequence>YHKSRHFFDHSYTAPTPREHFLQKFGVESKNNRLKHRDFKSNEECRAFVASLREDVEESSEVDPDADAKAEQAAADLLAELGLESLEGLSSSAPKKNNQPTSSGKKKKRGGKKKGHKSENPKIRQTVFGRWDQTVHRSIDCLAC</sequence>
<keyword evidence="3" id="KW-1185">Reference proteome</keyword>
<feature type="non-terminal residue" evidence="2">
    <location>
        <position position="1"/>
    </location>
</feature>